<dbReference type="InterPro" id="IPR013324">
    <property type="entry name" value="RNA_pol_sigma_r3/r4-like"/>
</dbReference>
<dbReference type="PANTHER" id="PTHR43133">
    <property type="entry name" value="RNA POLYMERASE ECF-TYPE SIGMA FACTO"/>
    <property type="match status" value="1"/>
</dbReference>
<evidence type="ECO:0000256" key="1">
    <source>
        <dbReference type="ARBA" id="ARBA00010641"/>
    </source>
</evidence>
<dbReference type="InterPro" id="IPR013249">
    <property type="entry name" value="RNA_pol_sigma70_r4_t2"/>
</dbReference>
<feature type="domain" description="RNA polymerase sigma-70 region 2" evidence="6">
    <location>
        <begin position="47"/>
        <end position="113"/>
    </location>
</feature>
<reference evidence="8 9" key="1">
    <citation type="submission" date="2015-08" db="EMBL/GenBank/DDBJ databases">
        <authorList>
            <person name="Babu N.S."/>
            <person name="Beckwith C.J."/>
            <person name="Beseler K.G."/>
            <person name="Brison A."/>
            <person name="Carone J.V."/>
            <person name="Caskin T.P."/>
            <person name="Diamond M."/>
            <person name="Durham M.E."/>
            <person name="Foxe J.M."/>
            <person name="Go M."/>
            <person name="Henderson B.A."/>
            <person name="Jones I.B."/>
            <person name="McGettigan J.A."/>
            <person name="Micheletti S.J."/>
            <person name="Nasrallah M.E."/>
            <person name="Ortiz D."/>
            <person name="Piller C.R."/>
            <person name="Privatt S.R."/>
            <person name="Schneider S.L."/>
            <person name="Sharp S."/>
            <person name="Smith T.C."/>
            <person name="Stanton J.D."/>
            <person name="Ullery H.E."/>
            <person name="Wilson R.J."/>
            <person name="Serrano M.G."/>
            <person name="Buck G."/>
            <person name="Lee V."/>
            <person name="Wang Y."/>
            <person name="Carvalho R."/>
            <person name="Voegtly L."/>
            <person name="Shi R."/>
            <person name="Duckworth R."/>
            <person name="Johnson A."/>
            <person name="Loviza R."/>
            <person name="Walstead R."/>
            <person name="Shah Z."/>
            <person name="Kiflezghi M."/>
            <person name="Wade K."/>
            <person name="Ball S.L."/>
            <person name="Bradley K.W."/>
            <person name="Asai D.J."/>
            <person name="Bowman C.A."/>
            <person name="Russell D.A."/>
            <person name="Pope W.H."/>
            <person name="Jacobs-Sera D."/>
            <person name="Hendrix R.W."/>
            <person name="Hatfull G.F."/>
        </authorList>
    </citation>
    <scope>NUCLEOTIDE SEQUENCE [LARGE SCALE GENOMIC DNA]</scope>
    <source>
        <strain evidence="8 9">DSM 27648</strain>
    </source>
</reference>
<accession>A0A0K1PWQ7</accession>
<dbReference type="Pfam" id="PF08281">
    <property type="entry name" value="Sigma70_r4_2"/>
    <property type="match status" value="1"/>
</dbReference>
<dbReference type="RefSeq" id="WP_146648889.1">
    <property type="nucleotide sequence ID" value="NZ_CP012333.1"/>
</dbReference>
<evidence type="ECO:0000256" key="5">
    <source>
        <dbReference type="ARBA" id="ARBA00023163"/>
    </source>
</evidence>
<keyword evidence="5" id="KW-0804">Transcription</keyword>
<sequence>MLISSAASVAASSAESDRNAQADSAIRAVPADAAAREPERSESLHRLVREHFSAVWRFLRRLGFDRHLADDAAQDLFFVALRRIDGVTPGRERAFLLGAALRIAVRMKRRGAREIPVDLRDAELDETAATPEEHLDDERARKVLYQLLSELDERFRVVFVMYELEGMTMQEIAEALEIPSGTVASRLRTARDDFRFRLERYRALAREKEGL</sequence>
<evidence type="ECO:0000256" key="3">
    <source>
        <dbReference type="ARBA" id="ARBA00023082"/>
    </source>
</evidence>
<dbReference type="KEGG" id="llu:AKJ09_04470"/>
<evidence type="ECO:0000313" key="9">
    <source>
        <dbReference type="Proteomes" id="UP000064967"/>
    </source>
</evidence>
<proteinExistence type="inferred from homology"/>
<organism evidence="8 9">
    <name type="scientific">Labilithrix luteola</name>
    <dbReference type="NCBI Taxonomy" id="1391654"/>
    <lineage>
        <taxon>Bacteria</taxon>
        <taxon>Pseudomonadati</taxon>
        <taxon>Myxococcota</taxon>
        <taxon>Polyangia</taxon>
        <taxon>Polyangiales</taxon>
        <taxon>Labilitrichaceae</taxon>
        <taxon>Labilithrix</taxon>
    </lineage>
</organism>
<dbReference type="Pfam" id="PF04542">
    <property type="entry name" value="Sigma70_r2"/>
    <property type="match status" value="1"/>
</dbReference>
<dbReference type="Proteomes" id="UP000064967">
    <property type="component" value="Chromosome"/>
</dbReference>
<dbReference type="GO" id="GO:0003677">
    <property type="term" value="F:DNA binding"/>
    <property type="evidence" value="ECO:0007669"/>
    <property type="project" value="UniProtKB-KW"/>
</dbReference>
<evidence type="ECO:0000259" key="7">
    <source>
        <dbReference type="Pfam" id="PF08281"/>
    </source>
</evidence>
<dbReference type="InterPro" id="IPR007627">
    <property type="entry name" value="RNA_pol_sigma70_r2"/>
</dbReference>
<keyword evidence="9" id="KW-1185">Reference proteome</keyword>
<evidence type="ECO:0000256" key="4">
    <source>
        <dbReference type="ARBA" id="ARBA00023125"/>
    </source>
</evidence>
<dbReference type="GO" id="GO:0006352">
    <property type="term" value="P:DNA-templated transcription initiation"/>
    <property type="evidence" value="ECO:0007669"/>
    <property type="project" value="InterPro"/>
</dbReference>
<dbReference type="GO" id="GO:0016987">
    <property type="term" value="F:sigma factor activity"/>
    <property type="evidence" value="ECO:0007669"/>
    <property type="project" value="UniProtKB-KW"/>
</dbReference>
<keyword evidence="4" id="KW-0238">DNA-binding</keyword>
<dbReference type="STRING" id="1391654.AKJ09_04470"/>
<name>A0A0K1PWQ7_9BACT</name>
<dbReference type="AlphaFoldDB" id="A0A0K1PWQ7"/>
<dbReference type="InterPro" id="IPR014284">
    <property type="entry name" value="RNA_pol_sigma-70_dom"/>
</dbReference>
<keyword evidence="3" id="KW-0731">Sigma factor</keyword>
<dbReference type="OrthoDB" id="5513261at2"/>
<dbReference type="EMBL" id="CP012333">
    <property type="protein sequence ID" value="AKU97806.1"/>
    <property type="molecule type" value="Genomic_DNA"/>
</dbReference>
<evidence type="ECO:0000313" key="8">
    <source>
        <dbReference type="EMBL" id="AKU97806.1"/>
    </source>
</evidence>
<dbReference type="NCBIfam" id="TIGR02937">
    <property type="entry name" value="sigma70-ECF"/>
    <property type="match status" value="1"/>
</dbReference>
<protein>
    <recommendedName>
        <fullName evidence="10">RNA polymerase sigma factor RpoE</fullName>
    </recommendedName>
</protein>
<gene>
    <name evidence="8" type="ORF">AKJ09_04470</name>
</gene>
<comment type="similarity">
    <text evidence="1">Belongs to the sigma-70 factor family. ECF subfamily.</text>
</comment>
<dbReference type="SUPFAM" id="SSF88659">
    <property type="entry name" value="Sigma3 and sigma4 domains of RNA polymerase sigma factors"/>
    <property type="match status" value="1"/>
</dbReference>
<evidence type="ECO:0008006" key="10">
    <source>
        <dbReference type="Google" id="ProtNLM"/>
    </source>
</evidence>
<dbReference type="InterPro" id="IPR013325">
    <property type="entry name" value="RNA_pol_sigma_r2"/>
</dbReference>
<dbReference type="Gene3D" id="1.10.10.10">
    <property type="entry name" value="Winged helix-like DNA-binding domain superfamily/Winged helix DNA-binding domain"/>
    <property type="match status" value="1"/>
</dbReference>
<dbReference type="SUPFAM" id="SSF88946">
    <property type="entry name" value="Sigma2 domain of RNA polymerase sigma factors"/>
    <property type="match status" value="1"/>
</dbReference>
<dbReference type="PANTHER" id="PTHR43133:SF8">
    <property type="entry name" value="RNA POLYMERASE SIGMA FACTOR HI_1459-RELATED"/>
    <property type="match status" value="1"/>
</dbReference>
<dbReference type="InterPro" id="IPR036388">
    <property type="entry name" value="WH-like_DNA-bd_sf"/>
</dbReference>
<dbReference type="CDD" id="cd06171">
    <property type="entry name" value="Sigma70_r4"/>
    <property type="match status" value="1"/>
</dbReference>
<evidence type="ECO:0000256" key="2">
    <source>
        <dbReference type="ARBA" id="ARBA00023015"/>
    </source>
</evidence>
<evidence type="ECO:0000259" key="6">
    <source>
        <dbReference type="Pfam" id="PF04542"/>
    </source>
</evidence>
<dbReference type="Gene3D" id="1.10.1740.10">
    <property type="match status" value="1"/>
</dbReference>
<feature type="domain" description="RNA polymerase sigma factor 70 region 4 type 2" evidence="7">
    <location>
        <begin position="143"/>
        <end position="191"/>
    </location>
</feature>
<dbReference type="InterPro" id="IPR039425">
    <property type="entry name" value="RNA_pol_sigma-70-like"/>
</dbReference>
<keyword evidence="2" id="KW-0805">Transcription regulation</keyword>